<dbReference type="AlphaFoldDB" id="A0A6G0W2T2"/>
<gene>
    <name evidence="1" type="ORF">FWK35_00031947</name>
</gene>
<dbReference type="OrthoDB" id="10071114at2759"/>
<accession>A0A6G0W2T2</accession>
<protein>
    <recommendedName>
        <fullName evidence="3">Zinc finger MYM-type protein 1-like</fullName>
    </recommendedName>
</protein>
<name>A0A6G0W2T2_APHCR</name>
<dbReference type="EMBL" id="VUJU01009272">
    <property type="protein sequence ID" value="KAF0721191.1"/>
    <property type="molecule type" value="Genomic_DNA"/>
</dbReference>
<sequence length="90" mass="10461">NEVINKLNSAHHQQVLENRVRFKPIIETIAFLGRQKITIREHRDDGSLFDDSDTPSENKGNFRELLNFRISAGDETLKNHLLTLNLEQHI</sequence>
<reference evidence="1 2" key="1">
    <citation type="submission" date="2019-08" db="EMBL/GenBank/DDBJ databases">
        <title>Whole genome of Aphis craccivora.</title>
        <authorList>
            <person name="Voronova N.V."/>
            <person name="Shulinski R.S."/>
            <person name="Bandarenka Y.V."/>
            <person name="Zhorov D.G."/>
            <person name="Warner D."/>
        </authorList>
    </citation>
    <scope>NUCLEOTIDE SEQUENCE [LARGE SCALE GENOMIC DNA]</scope>
    <source>
        <strain evidence="1">180601</strain>
        <tissue evidence="1">Whole Body</tissue>
    </source>
</reference>
<feature type="non-terminal residue" evidence="1">
    <location>
        <position position="1"/>
    </location>
</feature>
<organism evidence="1 2">
    <name type="scientific">Aphis craccivora</name>
    <name type="common">Cowpea aphid</name>
    <dbReference type="NCBI Taxonomy" id="307492"/>
    <lineage>
        <taxon>Eukaryota</taxon>
        <taxon>Metazoa</taxon>
        <taxon>Ecdysozoa</taxon>
        <taxon>Arthropoda</taxon>
        <taxon>Hexapoda</taxon>
        <taxon>Insecta</taxon>
        <taxon>Pterygota</taxon>
        <taxon>Neoptera</taxon>
        <taxon>Paraneoptera</taxon>
        <taxon>Hemiptera</taxon>
        <taxon>Sternorrhyncha</taxon>
        <taxon>Aphidomorpha</taxon>
        <taxon>Aphidoidea</taxon>
        <taxon>Aphididae</taxon>
        <taxon>Aphidini</taxon>
        <taxon>Aphis</taxon>
        <taxon>Aphis</taxon>
    </lineage>
</organism>
<evidence type="ECO:0000313" key="1">
    <source>
        <dbReference type="EMBL" id="KAF0721191.1"/>
    </source>
</evidence>
<proteinExistence type="predicted"/>
<evidence type="ECO:0008006" key="3">
    <source>
        <dbReference type="Google" id="ProtNLM"/>
    </source>
</evidence>
<evidence type="ECO:0000313" key="2">
    <source>
        <dbReference type="Proteomes" id="UP000478052"/>
    </source>
</evidence>
<keyword evidence="2" id="KW-1185">Reference proteome</keyword>
<dbReference type="Proteomes" id="UP000478052">
    <property type="component" value="Unassembled WGS sequence"/>
</dbReference>
<comment type="caution">
    <text evidence="1">The sequence shown here is derived from an EMBL/GenBank/DDBJ whole genome shotgun (WGS) entry which is preliminary data.</text>
</comment>